<feature type="non-terminal residue" evidence="1">
    <location>
        <position position="118"/>
    </location>
</feature>
<protein>
    <submittedName>
        <fullName evidence="1">Uncharacterized protein</fullName>
    </submittedName>
</protein>
<evidence type="ECO:0000313" key="1">
    <source>
        <dbReference type="EMBL" id="GAI64457.1"/>
    </source>
</evidence>
<sequence>MRLVICNFEGKGPCPGSEIALNQIGSLFVFIGIVSISKNIDKPTTLNYYYEAVFSDGSVSVLWDYQTLDENSDSDEYNDDGEDIEYILCWFEGPLLKPKITGSNKPPIIWKWYVEDLT</sequence>
<gene>
    <name evidence="1" type="ORF">S12H4_10600</name>
</gene>
<dbReference type="EMBL" id="BARW01004565">
    <property type="protein sequence ID" value="GAI64457.1"/>
    <property type="molecule type" value="Genomic_DNA"/>
</dbReference>
<proteinExistence type="predicted"/>
<name>X1Q7K8_9ZZZZ</name>
<reference evidence="1" key="1">
    <citation type="journal article" date="2014" name="Front. Microbiol.">
        <title>High frequency of phylogenetically diverse reductive dehalogenase-homologous genes in deep subseafloor sedimentary metagenomes.</title>
        <authorList>
            <person name="Kawai M."/>
            <person name="Futagami T."/>
            <person name="Toyoda A."/>
            <person name="Takaki Y."/>
            <person name="Nishi S."/>
            <person name="Hori S."/>
            <person name="Arai W."/>
            <person name="Tsubouchi T."/>
            <person name="Morono Y."/>
            <person name="Uchiyama I."/>
            <person name="Ito T."/>
            <person name="Fujiyama A."/>
            <person name="Inagaki F."/>
            <person name="Takami H."/>
        </authorList>
    </citation>
    <scope>NUCLEOTIDE SEQUENCE</scope>
    <source>
        <strain evidence="1">Expedition CK06-06</strain>
    </source>
</reference>
<dbReference type="AlphaFoldDB" id="X1Q7K8"/>
<accession>X1Q7K8</accession>
<organism evidence="1">
    <name type="scientific">marine sediment metagenome</name>
    <dbReference type="NCBI Taxonomy" id="412755"/>
    <lineage>
        <taxon>unclassified sequences</taxon>
        <taxon>metagenomes</taxon>
        <taxon>ecological metagenomes</taxon>
    </lineage>
</organism>
<comment type="caution">
    <text evidence="1">The sequence shown here is derived from an EMBL/GenBank/DDBJ whole genome shotgun (WGS) entry which is preliminary data.</text>
</comment>